<evidence type="ECO:0000313" key="1">
    <source>
        <dbReference type="EMBL" id="CAG8497520.1"/>
    </source>
</evidence>
<feature type="non-terminal residue" evidence="1">
    <location>
        <position position="182"/>
    </location>
</feature>
<proteinExistence type="predicted"/>
<keyword evidence="2" id="KW-1185">Reference proteome</keyword>
<accession>A0ACA9KXL7</accession>
<dbReference type="EMBL" id="CAJVPW010002042">
    <property type="protein sequence ID" value="CAG8497520.1"/>
    <property type="molecule type" value="Genomic_DNA"/>
</dbReference>
<comment type="caution">
    <text evidence="1">The sequence shown here is derived from an EMBL/GenBank/DDBJ whole genome shotgun (WGS) entry which is preliminary data.</text>
</comment>
<sequence length="182" mass="21465">MRSQNDSSKSLPRLQEKSKRSIVITRRIAREGKKIHHKCQKELQETKEKKQKDHKKAEKFTIIDRRKTNYESDNVGNKTFLEALQSLRLEVFEKLIETDNNQLLQNKQELSFDEDTKFLSNEYKELLSNENDEFSSNENNEFSSDTDTVLLSKENNKLSFDANTELSSEEDNECLFYINDDK</sequence>
<evidence type="ECO:0000313" key="2">
    <source>
        <dbReference type="Proteomes" id="UP000789366"/>
    </source>
</evidence>
<name>A0ACA9KXL7_9GLOM</name>
<gene>
    <name evidence="1" type="ORF">SPELUC_LOCUS2851</name>
</gene>
<protein>
    <submittedName>
        <fullName evidence="1">10606_t:CDS:1</fullName>
    </submittedName>
</protein>
<reference evidence="1" key="1">
    <citation type="submission" date="2021-06" db="EMBL/GenBank/DDBJ databases">
        <authorList>
            <person name="Kallberg Y."/>
            <person name="Tangrot J."/>
            <person name="Rosling A."/>
        </authorList>
    </citation>
    <scope>NUCLEOTIDE SEQUENCE</scope>
    <source>
        <strain evidence="1">28 12/20/2015</strain>
    </source>
</reference>
<dbReference type="Proteomes" id="UP000789366">
    <property type="component" value="Unassembled WGS sequence"/>
</dbReference>
<organism evidence="1 2">
    <name type="scientific">Cetraspora pellucida</name>
    <dbReference type="NCBI Taxonomy" id="1433469"/>
    <lineage>
        <taxon>Eukaryota</taxon>
        <taxon>Fungi</taxon>
        <taxon>Fungi incertae sedis</taxon>
        <taxon>Mucoromycota</taxon>
        <taxon>Glomeromycotina</taxon>
        <taxon>Glomeromycetes</taxon>
        <taxon>Diversisporales</taxon>
        <taxon>Gigasporaceae</taxon>
        <taxon>Cetraspora</taxon>
    </lineage>
</organism>